<organism evidence="2 3">
    <name type="scientific">Caerostris extrusa</name>
    <name type="common">Bark spider</name>
    <name type="synonym">Caerostris bankana</name>
    <dbReference type="NCBI Taxonomy" id="172846"/>
    <lineage>
        <taxon>Eukaryota</taxon>
        <taxon>Metazoa</taxon>
        <taxon>Ecdysozoa</taxon>
        <taxon>Arthropoda</taxon>
        <taxon>Chelicerata</taxon>
        <taxon>Arachnida</taxon>
        <taxon>Araneae</taxon>
        <taxon>Araneomorphae</taxon>
        <taxon>Entelegynae</taxon>
        <taxon>Araneoidea</taxon>
        <taxon>Araneidae</taxon>
        <taxon>Caerostris</taxon>
    </lineage>
</organism>
<gene>
    <name evidence="2" type="ORF">CEXT_692581</name>
</gene>
<name>A0AAV4W1I8_CAEEX</name>
<proteinExistence type="predicted"/>
<dbReference type="Proteomes" id="UP001054945">
    <property type="component" value="Unassembled WGS sequence"/>
</dbReference>
<reference evidence="2 3" key="1">
    <citation type="submission" date="2021-06" db="EMBL/GenBank/DDBJ databases">
        <title>Caerostris extrusa draft genome.</title>
        <authorList>
            <person name="Kono N."/>
            <person name="Arakawa K."/>
        </authorList>
    </citation>
    <scope>NUCLEOTIDE SEQUENCE [LARGE SCALE GENOMIC DNA]</scope>
</reference>
<feature type="transmembrane region" description="Helical" evidence="1">
    <location>
        <begin position="33"/>
        <end position="50"/>
    </location>
</feature>
<evidence type="ECO:0000313" key="2">
    <source>
        <dbReference type="EMBL" id="GIY76585.1"/>
    </source>
</evidence>
<sequence length="84" mass="9543">MGHSNYPDSVPFQCVFTAAKESFVKEQHSHNQYGLGPIFFFALSLCRFYLPRQNRPRLSDQANRLIMYGVSSGMFSLAGEGFLM</sequence>
<evidence type="ECO:0000256" key="1">
    <source>
        <dbReference type="SAM" id="Phobius"/>
    </source>
</evidence>
<evidence type="ECO:0000313" key="3">
    <source>
        <dbReference type="Proteomes" id="UP001054945"/>
    </source>
</evidence>
<accession>A0AAV4W1I8</accession>
<keyword evidence="1" id="KW-0472">Membrane</keyword>
<dbReference type="EMBL" id="BPLR01015500">
    <property type="protein sequence ID" value="GIY76585.1"/>
    <property type="molecule type" value="Genomic_DNA"/>
</dbReference>
<comment type="caution">
    <text evidence="2">The sequence shown here is derived from an EMBL/GenBank/DDBJ whole genome shotgun (WGS) entry which is preliminary data.</text>
</comment>
<keyword evidence="3" id="KW-1185">Reference proteome</keyword>
<dbReference type="AlphaFoldDB" id="A0AAV4W1I8"/>
<protein>
    <submittedName>
        <fullName evidence="2">Uncharacterized protein</fullName>
    </submittedName>
</protein>
<keyword evidence="1" id="KW-0812">Transmembrane</keyword>
<keyword evidence="1" id="KW-1133">Transmembrane helix</keyword>